<evidence type="ECO:0000313" key="3">
    <source>
        <dbReference type="Proteomes" id="UP000076983"/>
    </source>
</evidence>
<dbReference type="PROSITE" id="PS50830">
    <property type="entry name" value="TNASE_3"/>
    <property type="match status" value="1"/>
</dbReference>
<dbReference type="STRING" id="29557.MGALLINA_04640"/>
<dbReference type="InterPro" id="IPR016071">
    <property type="entry name" value="Staphylococal_nuclease_OB-fold"/>
</dbReference>
<accession>A0A168RBJ5</accession>
<feature type="domain" description="TNase-like" evidence="1">
    <location>
        <begin position="235"/>
        <end position="403"/>
    </location>
</feature>
<dbReference type="Pfam" id="PF00565">
    <property type="entry name" value="SNase"/>
    <property type="match status" value="1"/>
</dbReference>
<organism evidence="2 3">
    <name type="scientific">Mycoplasmopsis gallinarum</name>
    <dbReference type="NCBI Taxonomy" id="29557"/>
    <lineage>
        <taxon>Bacteria</taxon>
        <taxon>Bacillati</taxon>
        <taxon>Mycoplasmatota</taxon>
        <taxon>Mycoplasmoidales</taxon>
        <taxon>Metamycoplasmataceae</taxon>
        <taxon>Mycoplasmopsis</taxon>
    </lineage>
</organism>
<dbReference type="PATRIC" id="fig|29557.3.peg.455"/>
<protein>
    <recommendedName>
        <fullName evidence="1">TNase-like domain-containing protein</fullName>
    </recommendedName>
</protein>
<dbReference type="InterPro" id="IPR035437">
    <property type="entry name" value="SNase_OB-fold_sf"/>
</dbReference>
<dbReference type="SUPFAM" id="SSF50199">
    <property type="entry name" value="Staphylococcal nuclease"/>
    <property type="match status" value="1"/>
</dbReference>
<dbReference type="Gene3D" id="2.40.50.90">
    <property type="match status" value="1"/>
</dbReference>
<keyword evidence="3" id="KW-1185">Reference proteome</keyword>
<evidence type="ECO:0000259" key="1">
    <source>
        <dbReference type="PROSITE" id="PS50830"/>
    </source>
</evidence>
<dbReference type="OrthoDB" id="401280at2"/>
<dbReference type="AlphaFoldDB" id="A0A168RBJ5"/>
<dbReference type="EMBL" id="LVLH01000039">
    <property type="protein sequence ID" value="OAB48808.1"/>
    <property type="molecule type" value="Genomic_DNA"/>
</dbReference>
<gene>
    <name evidence="2" type="ORF">MGALLINA_04640</name>
</gene>
<comment type="caution">
    <text evidence="2">The sequence shown here is derived from an EMBL/GenBank/DDBJ whole genome shotgun (WGS) entry which is preliminary data.</text>
</comment>
<dbReference type="Proteomes" id="UP000076983">
    <property type="component" value="Unassembled WGS sequence"/>
</dbReference>
<name>A0A168RBJ5_9BACT</name>
<dbReference type="PROSITE" id="PS51257">
    <property type="entry name" value="PROKAR_LIPOPROTEIN"/>
    <property type="match status" value="1"/>
</dbReference>
<sequence>MKKIKSFFFKFSPILSTLLIPVAISCRKQEDDKNKEIRDEYFNFLTTTKTKVINFQENLENYDLNKQINNLIKFIDDALNKIQNIDSLTMQYNQRRINQIWHNLNLVFNKQSDIYNSAIAAMWTSLYRQKQNLQNLYEHFINVDLDANDIKYNQKKNLYDKLIANVNQMNALILNLFDINDGISLIEPNLEILTNLRAQIFNYWKYYLISGNESNENILPVGYSYTLESNQDNIVADGDTVYRIKYIDENNIEKYPEVEGAQAEGIKIGSITAYRTRGTDTPETKKPNNPNQKLAIHEAQWAEIAKKTFNEFFIENGGVFYFKKINNGYYGRWIGLFFSNSSENLNDEWGKRMVSLGLSRLQYINLDPESIFYAKTDLEKTYYDLILAAQNEAKDKQKGFWIEDNSNVFFKNPENSNLN</sequence>
<evidence type="ECO:0000313" key="2">
    <source>
        <dbReference type="EMBL" id="OAB48808.1"/>
    </source>
</evidence>
<dbReference type="RefSeq" id="WP_063626236.1">
    <property type="nucleotide sequence ID" value="NZ_LVLH01000039.1"/>
</dbReference>
<reference evidence="2 3" key="1">
    <citation type="submission" date="2016-03" db="EMBL/GenBank/DDBJ databases">
        <title>Genome sequence of Mycoplasma gallinarum strain Mgn_IPT.</title>
        <authorList>
            <person name="Yacoub E."/>
            <person name="Sirand-Pugnet P."/>
            <person name="Barre A."/>
            <person name="Maurier F."/>
            <person name="Blanchard A."/>
            <person name="Ben Abdelmoumen B.M."/>
        </authorList>
    </citation>
    <scope>NUCLEOTIDE SEQUENCE [LARGE SCALE GENOMIC DNA]</scope>
    <source>
        <strain evidence="2 3">Mgn_IPT</strain>
    </source>
</reference>
<proteinExistence type="predicted"/>